<name>A0A7M3S983_9FIRM</name>
<dbReference type="InterPro" id="IPR038765">
    <property type="entry name" value="Papain-like_cys_pep_sf"/>
</dbReference>
<evidence type="ECO:0000313" key="2">
    <source>
        <dbReference type="EMBL" id="BCK01151.1"/>
    </source>
</evidence>
<dbReference type="Pfam" id="PF02368">
    <property type="entry name" value="Big_2"/>
    <property type="match status" value="1"/>
</dbReference>
<protein>
    <recommendedName>
        <fullName evidence="1">BIG2 domain-containing protein</fullName>
    </recommendedName>
</protein>
<dbReference type="EMBL" id="AP023368">
    <property type="protein sequence ID" value="BCK01151.1"/>
    <property type="molecule type" value="Genomic_DNA"/>
</dbReference>
<dbReference type="AlphaFoldDB" id="A0A7M3S983"/>
<dbReference type="Proteomes" id="UP000515703">
    <property type="component" value="Chromosome"/>
</dbReference>
<accession>A0A7M3S983</accession>
<dbReference type="SUPFAM" id="SSF54001">
    <property type="entry name" value="Cysteine proteinases"/>
    <property type="match status" value="1"/>
</dbReference>
<evidence type="ECO:0000313" key="3">
    <source>
        <dbReference type="Proteomes" id="UP000515703"/>
    </source>
</evidence>
<sequence length="410" mass="46193">MSKIQNIQNKIIAAILLICLIASGLLYDNVRVQAAAKIQLSRNYVLTTKGGMVQLDIIGTAKKPVWTSSNPKIAKVTNSGKVTAIKSGAVTIMATIEKKTYNCKVYIGDYWIDNFNFDDYKSNIINMNKGNDCGVDFAFEADGEYLDVPFDDIKITAEKKDVIELDYKTSVKNGTKILDEVHITGVNDGKTNLSFTIGKITKTMKVTIGTGTGKLDPADAIKQRNYIGYEENEIVTLKKVAEIIDQNNLNSSSLSVEEKISAIQKYFNDTRKSNLDSEKEGAIADLLFNGHGKNGIEDYAYTQTFGFFCECLDIPYKFCHGGAYLPGNKGFDIIYWNRVEINGTWYYIDTYLNTCYNVTDYGLSDKLWADHDLWDEKNFEDYFFTGNADIRYHLLLSSSEYEDTGYWNVD</sequence>
<dbReference type="RefSeq" id="WP_185256749.1">
    <property type="nucleotide sequence ID" value="NZ_AP023368.1"/>
</dbReference>
<gene>
    <name evidence="2" type="ORF">bsdcttw_41910</name>
</gene>
<organism evidence="2 3">
    <name type="scientific">Anaerocolumna chitinilytica</name>
    <dbReference type="NCBI Taxonomy" id="1727145"/>
    <lineage>
        <taxon>Bacteria</taxon>
        <taxon>Bacillati</taxon>
        <taxon>Bacillota</taxon>
        <taxon>Clostridia</taxon>
        <taxon>Lachnospirales</taxon>
        <taxon>Lachnospiraceae</taxon>
        <taxon>Anaerocolumna</taxon>
    </lineage>
</organism>
<proteinExistence type="predicted"/>
<reference evidence="2 3" key="1">
    <citation type="submission" date="2020-08" db="EMBL/GenBank/DDBJ databases">
        <title>Draft genome sequencing of an Anaerocolumna strain isolated from anoxic soil subjected to BSD treatment.</title>
        <authorList>
            <person name="Uek A."/>
            <person name="Tonouchi A."/>
        </authorList>
    </citation>
    <scope>NUCLEOTIDE SEQUENCE [LARGE SCALE GENOMIC DNA]</scope>
    <source>
        <strain evidence="2 3">CTTW</strain>
    </source>
</reference>
<evidence type="ECO:0000259" key="1">
    <source>
        <dbReference type="SMART" id="SM00635"/>
    </source>
</evidence>
<feature type="domain" description="BIG2" evidence="1">
    <location>
        <begin position="34"/>
        <end position="106"/>
    </location>
</feature>
<dbReference type="Gene3D" id="2.60.40.1080">
    <property type="match status" value="1"/>
</dbReference>
<dbReference type="SUPFAM" id="SSF49373">
    <property type="entry name" value="Invasin/intimin cell-adhesion fragments"/>
    <property type="match status" value="1"/>
</dbReference>
<dbReference type="KEGG" id="acht:bsdcttw_41910"/>
<dbReference type="InterPro" id="IPR008964">
    <property type="entry name" value="Invasin/intimin_cell_adhesion"/>
</dbReference>
<reference evidence="2 3" key="2">
    <citation type="submission" date="2020-08" db="EMBL/GenBank/DDBJ databases">
        <authorList>
            <person name="Ueki A."/>
            <person name="Tonouchi A."/>
        </authorList>
    </citation>
    <scope>NUCLEOTIDE SEQUENCE [LARGE SCALE GENOMIC DNA]</scope>
    <source>
        <strain evidence="2 3">CTTW</strain>
    </source>
</reference>
<dbReference type="SMART" id="SM00635">
    <property type="entry name" value="BID_2"/>
    <property type="match status" value="1"/>
</dbReference>
<keyword evidence="3" id="KW-1185">Reference proteome</keyword>
<dbReference type="InterPro" id="IPR003343">
    <property type="entry name" value="Big_2"/>
</dbReference>